<protein>
    <recommendedName>
        <fullName evidence="3">DUF1127 domain-containing protein</fullName>
    </recommendedName>
</protein>
<dbReference type="RefSeq" id="WP_092075442.1">
    <property type="nucleotide sequence ID" value="NZ_FOYI01000001.1"/>
</dbReference>
<evidence type="ECO:0008006" key="3">
    <source>
        <dbReference type="Google" id="ProtNLM"/>
    </source>
</evidence>
<dbReference type="OrthoDB" id="7867799at2"/>
<dbReference type="Proteomes" id="UP000199302">
    <property type="component" value="Unassembled WGS sequence"/>
</dbReference>
<evidence type="ECO:0000313" key="1">
    <source>
        <dbReference type="EMBL" id="SFQ94572.1"/>
    </source>
</evidence>
<keyword evidence="2" id="KW-1185">Reference proteome</keyword>
<sequence length="70" mass="7891">MKPFLTTSLLSSLTRAFDGVMRGLARQSVAGEQFRQVEDLRKLSDTQLAARGLKRNGIAQRVFVEHRLAF</sequence>
<gene>
    <name evidence="1" type="ORF">SAMN04515673_10152</name>
</gene>
<organism evidence="1 2">
    <name type="scientific">Poseidonocella sedimentorum</name>
    <dbReference type="NCBI Taxonomy" id="871652"/>
    <lineage>
        <taxon>Bacteria</taxon>
        <taxon>Pseudomonadati</taxon>
        <taxon>Pseudomonadota</taxon>
        <taxon>Alphaproteobacteria</taxon>
        <taxon>Rhodobacterales</taxon>
        <taxon>Roseobacteraceae</taxon>
        <taxon>Poseidonocella</taxon>
    </lineage>
</organism>
<evidence type="ECO:0000313" key="2">
    <source>
        <dbReference type="Proteomes" id="UP000199302"/>
    </source>
</evidence>
<proteinExistence type="predicted"/>
<accession>A0A1I6CN20</accession>
<dbReference type="STRING" id="871652.SAMN04515673_10152"/>
<dbReference type="EMBL" id="FOYI01000001">
    <property type="protein sequence ID" value="SFQ94572.1"/>
    <property type="molecule type" value="Genomic_DNA"/>
</dbReference>
<name>A0A1I6CN20_9RHOB</name>
<reference evidence="1 2" key="1">
    <citation type="submission" date="2016-10" db="EMBL/GenBank/DDBJ databases">
        <authorList>
            <person name="de Groot N.N."/>
        </authorList>
    </citation>
    <scope>NUCLEOTIDE SEQUENCE [LARGE SCALE GENOMIC DNA]</scope>
    <source>
        <strain evidence="2">KMM 9023,NRIC 0796,JCM 17311,KCTC 23692</strain>
    </source>
</reference>
<dbReference type="AlphaFoldDB" id="A0A1I6CN20"/>